<evidence type="ECO:0000313" key="4">
    <source>
        <dbReference type="Proteomes" id="UP000799291"/>
    </source>
</evidence>
<evidence type="ECO:0000313" key="3">
    <source>
        <dbReference type="EMBL" id="KAF2680677.1"/>
    </source>
</evidence>
<proteinExistence type="predicted"/>
<dbReference type="OrthoDB" id="3533395at2759"/>
<keyword evidence="4" id="KW-1185">Reference proteome</keyword>
<feature type="compositionally biased region" description="Basic and acidic residues" evidence="1">
    <location>
        <begin position="402"/>
        <end position="416"/>
    </location>
</feature>
<accession>A0A6G1IR00</accession>
<feature type="region of interest" description="Disordered" evidence="1">
    <location>
        <begin position="391"/>
        <end position="427"/>
    </location>
</feature>
<evidence type="ECO:0000259" key="2">
    <source>
        <dbReference type="Pfam" id="PF24580"/>
    </source>
</evidence>
<dbReference type="EMBL" id="MU005595">
    <property type="protein sequence ID" value="KAF2680677.1"/>
    <property type="molecule type" value="Genomic_DNA"/>
</dbReference>
<evidence type="ECO:0000256" key="1">
    <source>
        <dbReference type="SAM" id="MobiDB-lite"/>
    </source>
</evidence>
<dbReference type="InterPro" id="IPR056026">
    <property type="entry name" value="DUF7607"/>
</dbReference>
<name>A0A6G1IR00_9PLEO</name>
<dbReference type="Proteomes" id="UP000799291">
    <property type="component" value="Unassembled WGS sequence"/>
</dbReference>
<sequence length="630" mass="70821">MEPPITDKDPWLWTSEDLIRQICKSTQLFQAIGHAPLHDLDLQGLAENILLKQTTGREFLTNIDVEVLRTAFRIDHIAKQNALFAIIELLRSQSLLYKQYVATARVQSMDLNIDHDPRTRGVGINSKESAIVDPNGRKRRKIATITTETMPSTSGELYDSNRFTDSGSTQAVGEDWSHLLHWELDGDGEVVELDGLGDDIDDEESLAEVVEQDEAEVLREGGAEVEVAEEEELDSVRSGKRRVGKVDKEAVVNIINERIEFFAAQWRPGKGEDQAHQPPDPVTLWEEAETAGRRQQLVEANKAEIDYLGKRLNYLGDELLGCPYNTTEEVQHVCKNLETTVDLLEEAKWLLSIYELSPVDDSDDQEASTQGPVIEEVTRGLHRSPVEIIDLGSASGSSDSQPEDHDGLHPNAEERTGAMTHTSGAANRINTPESMVAVSTEPDAVRLERQSRGRDIQSPGTALYGRQPELASIHGVSHWDMSELVAKADRKRIIMKIIYEMSAENRELIRTRVGSVRKKDLLGEIPACVHMWLKKETKMPGILQKDTYKIVAFAKLFLCWWRAGNYFNNENPTEWHLEELAESLDAGCPDPQIFYDWLRHILANTFSKEALKTPGIPSQAEYIIISDDED</sequence>
<protein>
    <recommendedName>
        <fullName evidence="2">DUF7607 domain-containing protein</fullName>
    </recommendedName>
</protein>
<gene>
    <name evidence="3" type="ORF">K458DRAFT_421354</name>
</gene>
<organism evidence="3 4">
    <name type="scientific">Lentithecium fluviatile CBS 122367</name>
    <dbReference type="NCBI Taxonomy" id="1168545"/>
    <lineage>
        <taxon>Eukaryota</taxon>
        <taxon>Fungi</taxon>
        <taxon>Dikarya</taxon>
        <taxon>Ascomycota</taxon>
        <taxon>Pezizomycotina</taxon>
        <taxon>Dothideomycetes</taxon>
        <taxon>Pleosporomycetidae</taxon>
        <taxon>Pleosporales</taxon>
        <taxon>Massarineae</taxon>
        <taxon>Lentitheciaceae</taxon>
        <taxon>Lentithecium</taxon>
    </lineage>
</organism>
<reference evidence="3" key="1">
    <citation type="journal article" date="2020" name="Stud. Mycol.">
        <title>101 Dothideomycetes genomes: a test case for predicting lifestyles and emergence of pathogens.</title>
        <authorList>
            <person name="Haridas S."/>
            <person name="Albert R."/>
            <person name="Binder M."/>
            <person name="Bloem J."/>
            <person name="Labutti K."/>
            <person name="Salamov A."/>
            <person name="Andreopoulos B."/>
            <person name="Baker S."/>
            <person name="Barry K."/>
            <person name="Bills G."/>
            <person name="Bluhm B."/>
            <person name="Cannon C."/>
            <person name="Castanera R."/>
            <person name="Culley D."/>
            <person name="Daum C."/>
            <person name="Ezra D."/>
            <person name="Gonzalez J."/>
            <person name="Henrissat B."/>
            <person name="Kuo A."/>
            <person name="Liang C."/>
            <person name="Lipzen A."/>
            <person name="Lutzoni F."/>
            <person name="Magnuson J."/>
            <person name="Mondo S."/>
            <person name="Nolan M."/>
            <person name="Ohm R."/>
            <person name="Pangilinan J."/>
            <person name="Park H.-J."/>
            <person name="Ramirez L."/>
            <person name="Alfaro M."/>
            <person name="Sun H."/>
            <person name="Tritt A."/>
            <person name="Yoshinaga Y."/>
            <person name="Zwiers L.-H."/>
            <person name="Turgeon B."/>
            <person name="Goodwin S."/>
            <person name="Spatafora J."/>
            <person name="Crous P."/>
            <person name="Grigoriev I."/>
        </authorList>
    </citation>
    <scope>NUCLEOTIDE SEQUENCE</scope>
    <source>
        <strain evidence="3">CBS 122367</strain>
    </source>
</reference>
<dbReference type="AlphaFoldDB" id="A0A6G1IR00"/>
<feature type="domain" description="DUF7607" evidence="2">
    <location>
        <begin position="249"/>
        <end position="357"/>
    </location>
</feature>
<dbReference type="Pfam" id="PF24580">
    <property type="entry name" value="DUF7607"/>
    <property type="match status" value="1"/>
</dbReference>